<name>I4C665_DESTA</name>
<proteinExistence type="predicted"/>
<sequence>MEAHKLTFRSISEAVKELDRVGSSNSRVMAERAIHLNVLLKEVPGKEAWVLKTTYNDIGAEAAISHAAYRQEEGVITDVVVMGTVYQHREVKRILTGNTGVRYLVEAIETVIDQASESRDD</sequence>
<dbReference type="HOGENOM" id="CLU_2034323_0_0_7"/>
<evidence type="ECO:0000313" key="2">
    <source>
        <dbReference type="Proteomes" id="UP000006055"/>
    </source>
</evidence>
<dbReference type="Proteomes" id="UP000006055">
    <property type="component" value="Chromosome"/>
</dbReference>
<organism evidence="1 2">
    <name type="scientific">Desulfomonile tiedjei (strain ATCC 49306 / DSM 6799 / DCB-1)</name>
    <dbReference type="NCBI Taxonomy" id="706587"/>
    <lineage>
        <taxon>Bacteria</taxon>
        <taxon>Pseudomonadati</taxon>
        <taxon>Thermodesulfobacteriota</taxon>
        <taxon>Desulfomonilia</taxon>
        <taxon>Desulfomonilales</taxon>
        <taxon>Desulfomonilaceae</taxon>
        <taxon>Desulfomonile</taxon>
    </lineage>
</organism>
<evidence type="ECO:0000313" key="1">
    <source>
        <dbReference type="EMBL" id="AFM25056.1"/>
    </source>
</evidence>
<accession>I4C665</accession>
<keyword evidence="2" id="KW-1185">Reference proteome</keyword>
<gene>
    <name evidence="1" type="ordered locus">Desti_2372</name>
</gene>
<dbReference type="RefSeq" id="WP_014810199.1">
    <property type="nucleotide sequence ID" value="NC_018025.1"/>
</dbReference>
<dbReference type="AlphaFoldDB" id="I4C665"/>
<dbReference type="EMBL" id="CP003360">
    <property type="protein sequence ID" value="AFM25056.1"/>
    <property type="molecule type" value="Genomic_DNA"/>
</dbReference>
<dbReference type="KEGG" id="dti:Desti_2372"/>
<reference evidence="2" key="1">
    <citation type="submission" date="2012-06" db="EMBL/GenBank/DDBJ databases">
        <title>Complete sequence of chromosome of Desulfomonile tiedjei DSM 6799.</title>
        <authorList>
            <person name="Lucas S."/>
            <person name="Copeland A."/>
            <person name="Lapidus A."/>
            <person name="Glavina del Rio T."/>
            <person name="Dalin E."/>
            <person name="Tice H."/>
            <person name="Bruce D."/>
            <person name="Goodwin L."/>
            <person name="Pitluck S."/>
            <person name="Peters L."/>
            <person name="Ovchinnikova G."/>
            <person name="Zeytun A."/>
            <person name="Lu M."/>
            <person name="Kyrpides N."/>
            <person name="Mavromatis K."/>
            <person name="Ivanova N."/>
            <person name="Brettin T."/>
            <person name="Detter J.C."/>
            <person name="Han C."/>
            <person name="Larimer F."/>
            <person name="Land M."/>
            <person name="Hauser L."/>
            <person name="Markowitz V."/>
            <person name="Cheng J.-F."/>
            <person name="Hugenholtz P."/>
            <person name="Woyke T."/>
            <person name="Wu D."/>
            <person name="Spring S."/>
            <person name="Schroeder M."/>
            <person name="Brambilla E."/>
            <person name="Klenk H.-P."/>
            <person name="Eisen J.A."/>
        </authorList>
    </citation>
    <scope>NUCLEOTIDE SEQUENCE [LARGE SCALE GENOMIC DNA]</scope>
    <source>
        <strain evidence="2">ATCC 49306 / DSM 6799 / DCB-1</strain>
    </source>
</reference>
<protein>
    <submittedName>
        <fullName evidence="1">Uncharacterized protein</fullName>
    </submittedName>
</protein>